<dbReference type="EMBL" id="MU001496">
    <property type="protein sequence ID" value="KAF2447405.1"/>
    <property type="molecule type" value="Genomic_DNA"/>
</dbReference>
<dbReference type="Proteomes" id="UP000799764">
    <property type="component" value="Unassembled WGS sequence"/>
</dbReference>
<gene>
    <name evidence="1" type="ORF">P171DRAFT_429051</name>
</gene>
<proteinExistence type="predicted"/>
<protein>
    <submittedName>
        <fullName evidence="1">Uncharacterized protein</fullName>
    </submittedName>
</protein>
<reference evidence="1" key="1">
    <citation type="journal article" date="2020" name="Stud. Mycol.">
        <title>101 Dothideomycetes genomes: a test case for predicting lifestyles and emergence of pathogens.</title>
        <authorList>
            <person name="Haridas S."/>
            <person name="Albert R."/>
            <person name="Binder M."/>
            <person name="Bloem J."/>
            <person name="Labutti K."/>
            <person name="Salamov A."/>
            <person name="Andreopoulos B."/>
            <person name="Baker S."/>
            <person name="Barry K."/>
            <person name="Bills G."/>
            <person name="Bluhm B."/>
            <person name="Cannon C."/>
            <person name="Castanera R."/>
            <person name="Culley D."/>
            <person name="Daum C."/>
            <person name="Ezra D."/>
            <person name="Gonzalez J."/>
            <person name="Henrissat B."/>
            <person name="Kuo A."/>
            <person name="Liang C."/>
            <person name="Lipzen A."/>
            <person name="Lutzoni F."/>
            <person name="Magnuson J."/>
            <person name="Mondo S."/>
            <person name="Nolan M."/>
            <person name="Ohm R."/>
            <person name="Pangilinan J."/>
            <person name="Park H.-J."/>
            <person name="Ramirez L."/>
            <person name="Alfaro M."/>
            <person name="Sun H."/>
            <person name="Tritt A."/>
            <person name="Yoshinaga Y."/>
            <person name="Zwiers L.-H."/>
            <person name="Turgeon B."/>
            <person name="Goodwin S."/>
            <person name="Spatafora J."/>
            <person name="Crous P."/>
            <person name="Grigoriev I."/>
        </authorList>
    </citation>
    <scope>NUCLEOTIDE SEQUENCE</scope>
    <source>
        <strain evidence="1">CBS 690.94</strain>
    </source>
</reference>
<sequence length="114" mass="12188">MPLDHITSPVSKAALEPLVTYLATAHASLGLRELVRPVPHAVGLGETSPYLWVISDPTTEATDAQIREWRKQHVAFTVGSTLTHACMPTPTPTPTPILFCSGVLCRARGGSMVS</sequence>
<evidence type="ECO:0000313" key="1">
    <source>
        <dbReference type="EMBL" id="KAF2447405.1"/>
    </source>
</evidence>
<organism evidence="1 2">
    <name type="scientific">Karstenula rhodostoma CBS 690.94</name>
    <dbReference type="NCBI Taxonomy" id="1392251"/>
    <lineage>
        <taxon>Eukaryota</taxon>
        <taxon>Fungi</taxon>
        <taxon>Dikarya</taxon>
        <taxon>Ascomycota</taxon>
        <taxon>Pezizomycotina</taxon>
        <taxon>Dothideomycetes</taxon>
        <taxon>Pleosporomycetidae</taxon>
        <taxon>Pleosporales</taxon>
        <taxon>Massarineae</taxon>
        <taxon>Didymosphaeriaceae</taxon>
        <taxon>Karstenula</taxon>
    </lineage>
</organism>
<dbReference type="AlphaFoldDB" id="A0A9P4PNN4"/>
<name>A0A9P4PNN4_9PLEO</name>
<keyword evidence="2" id="KW-1185">Reference proteome</keyword>
<dbReference type="OrthoDB" id="10249419at2759"/>
<accession>A0A9P4PNN4</accession>
<comment type="caution">
    <text evidence="1">The sequence shown here is derived from an EMBL/GenBank/DDBJ whole genome shotgun (WGS) entry which is preliminary data.</text>
</comment>
<evidence type="ECO:0000313" key="2">
    <source>
        <dbReference type="Proteomes" id="UP000799764"/>
    </source>
</evidence>